<dbReference type="PANTHER" id="PTHR19375">
    <property type="entry name" value="HEAT SHOCK PROTEIN 70KDA"/>
    <property type="match status" value="1"/>
</dbReference>
<dbReference type="Gene3D" id="2.60.34.10">
    <property type="entry name" value="Substrate Binding Domain Of DNAk, Chain A, domain 1"/>
    <property type="match status" value="1"/>
</dbReference>
<dbReference type="Gene3D" id="3.90.640.10">
    <property type="entry name" value="Actin, Chain A, domain 4"/>
    <property type="match status" value="1"/>
</dbReference>
<name>A0A1Y2AMY3_9FUNG</name>
<evidence type="ECO:0000313" key="6">
    <source>
        <dbReference type="EMBL" id="ORY23844.1"/>
    </source>
</evidence>
<keyword evidence="6" id="KW-0346">Stress response</keyword>
<organism evidence="6 7">
    <name type="scientific">Neocallimastix californiae</name>
    <dbReference type="NCBI Taxonomy" id="1754190"/>
    <lineage>
        <taxon>Eukaryota</taxon>
        <taxon>Fungi</taxon>
        <taxon>Fungi incertae sedis</taxon>
        <taxon>Chytridiomycota</taxon>
        <taxon>Chytridiomycota incertae sedis</taxon>
        <taxon>Neocallimastigomycetes</taxon>
        <taxon>Neocallimastigales</taxon>
        <taxon>Neocallimastigaceae</taxon>
        <taxon>Neocallimastix</taxon>
    </lineage>
</organism>
<dbReference type="InterPro" id="IPR018181">
    <property type="entry name" value="Heat_shock_70_CS"/>
</dbReference>
<accession>A0A1Y2AMY3</accession>
<dbReference type="EMBL" id="MCOG01000229">
    <property type="protein sequence ID" value="ORY23844.1"/>
    <property type="molecule type" value="Genomic_DNA"/>
</dbReference>
<dbReference type="OrthoDB" id="2401965at2759"/>
<dbReference type="Proteomes" id="UP000193920">
    <property type="component" value="Unassembled WGS sequence"/>
</dbReference>
<dbReference type="FunFam" id="2.60.34.10:FF:000012">
    <property type="entry name" value="Heat shock 70 kDa protein"/>
    <property type="match status" value="1"/>
</dbReference>
<evidence type="ECO:0000313" key="7">
    <source>
        <dbReference type="Proteomes" id="UP000193920"/>
    </source>
</evidence>
<evidence type="ECO:0000256" key="5">
    <source>
        <dbReference type="RuleBase" id="RU003322"/>
    </source>
</evidence>
<dbReference type="InterPro" id="IPR043129">
    <property type="entry name" value="ATPase_NBD"/>
</dbReference>
<keyword evidence="3 5" id="KW-0067">ATP-binding</keyword>
<dbReference type="PROSITE" id="PS00297">
    <property type="entry name" value="HSP70_1"/>
    <property type="match status" value="1"/>
</dbReference>
<dbReference type="CDD" id="cd24028">
    <property type="entry name" value="ASKHA_NBD_HSP70_HSPA1-like"/>
    <property type="match status" value="1"/>
</dbReference>
<protein>
    <submittedName>
        <fullName evidence="6">The 70-kDa heat shock cognate protein from rattus Norvegicus in post-Atp hydrolysis state</fullName>
    </submittedName>
</protein>
<dbReference type="Gene3D" id="3.30.420.40">
    <property type="match status" value="2"/>
</dbReference>
<dbReference type="FunFam" id="3.90.640.10:FF:000010">
    <property type="entry name" value="heat shock 70 kDa protein 14"/>
    <property type="match status" value="1"/>
</dbReference>
<comment type="caution">
    <text evidence="6">The sequence shown here is derived from an EMBL/GenBank/DDBJ whole genome shotgun (WGS) entry which is preliminary data.</text>
</comment>
<dbReference type="STRING" id="1754190.A0A1Y2AMY3"/>
<proteinExistence type="inferred from homology"/>
<dbReference type="FunFam" id="3.30.420.40:FF:000046">
    <property type="entry name" value="Chaperone protein HscA"/>
    <property type="match status" value="1"/>
</dbReference>
<dbReference type="InterPro" id="IPR013126">
    <property type="entry name" value="Hsp_70_fam"/>
</dbReference>
<dbReference type="PROSITE" id="PS01036">
    <property type="entry name" value="HSP70_3"/>
    <property type="match status" value="1"/>
</dbReference>
<keyword evidence="2 5" id="KW-0547">Nucleotide-binding</keyword>
<gene>
    <name evidence="6" type="ORF">LY90DRAFT_462427</name>
</gene>
<evidence type="ECO:0000256" key="4">
    <source>
        <dbReference type="ARBA" id="ARBA00023186"/>
    </source>
</evidence>
<sequence>MQEDYILGIDLGTTYCCAGVWIDGKIAMIPLENENETMPSVVAFTPEGILYGYEAKDYTNVYPELVISNCKRMIGRRFNDRVIQSDMKYWPFKVIEKNNGKCYIHIDNGNDIVKDFRPEEIQGMLLSNIKEYAEDFIGQKISQAVITVPANFNDSQRQATMTAATLAGLKVKRIINEPTAAAIAYGLDKRMEEKENILVVDLGGGTTDISLLTIHNGKIEVKATDGDNHLGGEDFDNRLLLHFVNEFKRKYNIDLTKSPKAMRRLKSSCEKIKHTLSSLSTTKLSLNLIYEDIDFESHITRDRFEELNMDLFEKIIEVIDSVIRDSKIPKSLIQKVVLVGGSSKIPKIRSLISEFFEGKELYTNIDPDKAVAHGATIFAASLSEERTNRIQDIVLMDVTPLSLGVETEYGVMTTFFNRNTPIPAKKTLYFTTIYKGQKNVIVSVYEGEWPTTKNNNLLGEFMLSGISTKYVEVPIIEVTMEIDQNSILNISAIDTESGKCNKITIVNNKDRLSEKEIEQMIKEFEKFKVNQKK</sequence>
<dbReference type="PRINTS" id="PR00301">
    <property type="entry name" value="HEATSHOCK70"/>
</dbReference>
<dbReference type="SUPFAM" id="SSF100920">
    <property type="entry name" value="Heat shock protein 70kD (HSP70), peptide-binding domain"/>
    <property type="match status" value="1"/>
</dbReference>
<evidence type="ECO:0000256" key="1">
    <source>
        <dbReference type="ARBA" id="ARBA00007381"/>
    </source>
</evidence>
<keyword evidence="4" id="KW-0143">Chaperone</keyword>
<dbReference type="FunFam" id="3.30.30.30:FF:000001">
    <property type="entry name" value="heat shock 70 kDa protein-like"/>
    <property type="match status" value="1"/>
</dbReference>
<evidence type="ECO:0000256" key="3">
    <source>
        <dbReference type="ARBA" id="ARBA00022840"/>
    </source>
</evidence>
<comment type="similarity">
    <text evidence="1 5">Belongs to the heat shock protein 70 family.</text>
</comment>
<dbReference type="GO" id="GO:0005524">
    <property type="term" value="F:ATP binding"/>
    <property type="evidence" value="ECO:0007669"/>
    <property type="project" value="UniProtKB-KW"/>
</dbReference>
<reference evidence="6 7" key="1">
    <citation type="submission" date="2016-08" db="EMBL/GenBank/DDBJ databases">
        <title>A Parts List for Fungal Cellulosomes Revealed by Comparative Genomics.</title>
        <authorList>
            <consortium name="DOE Joint Genome Institute"/>
            <person name="Haitjema C.H."/>
            <person name="Gilmore S.P."/>
            <person name="Henske J.K."/>
            <person name="Solomon K.V."/>
            <person name="De Groot R."/>
            <person name="Kuo A."/>
            <person name="Mondo S.J."/>
            <person name="Salamov A.A."/>
            <person name="Labutti K."/>
            <person name="Zhao Z."/>
            <person name="Chiniquy J."/>
            <person name="Barry K."/>
            <person name="Brewer H.M."/>
            <person name="Purvine S.O."/>
            <person name="Wright A.T."/>
            <person name="Boxma B."/>
            <person name="Van Alen T."/>
            <person name="Hackstein J.H."/>
            <person name="Baker S.E."/>
            <person name="Grigoriev I.V."/>
            <person name="O'Malley M.A."/>
        </authorList>
    </citation>
    <scope>NUCLEOTIDE SEQUENCE [LARGE SCALE GENOMIC DNA]</scope>
    <source>
        <strain evidence="6 7">G1</strain>
    </source>
</reference>
<dbReference type="InterPro" id="IPR029047">
    <property type="entry name" value="HSP70_peptide-bd_sf"/>
</dbReference>
<keyword evidence="7" id="KW-1185">Reference proteome</keyword>
<dbReference type="GO" id="GO:0140662">
    <property type="term" value="F:ATP-dependent protein folding chaperone"/>
    <property type="evidence" value="ECO:0007669"/>
    <property type="project" value="InterPro"/>
</dbReference>
<dbReference type="AlphaFoldDB" id="A0A1Y2AMY3"/>
<dbReference type="Pfam" id="PF00012">
    <property type="entry name" value="HSP70"/>
    <property type="match status" value="1"/>
</dbReference>
<dbReference type="PROSITE" id="PS00329">
    <property type="entry name" value="HSP70_2"/>
    <property type="match status" value="1"/>
</dbReference>
<dbReference type="SUPFAM" id="SSF53067">
    <property type="entry name" value="Actin-like ATPase domain"/>
    <property type="match status" value="2"/>
</dbReference>
<evidence type="ECO:0000256" key="2">
    <source>
        <dbReference type="ARBA" id="ARBA00022741"/>
    </source>
</evidence>